<evidence type="ECO:0000313" key="2">
    <source>
        <dbReference type="Proteomes" id="UP001189429"/>
    </source>
</evidence>
<dbReference type="EMBL" id="CAUYUJ010015116">
    <property type="protein sequence ID" value="CAK0850033.1"/>
    <property type="molecule type" value="Genomic_DNA"/>
</dbReference>
<sequence>MRATCENVDPRISAPRVLRASNLEAACRRRRIGTRGLARRAQQRESGAPLNLLARPTALSLWEQRTATHLDLSHHLSSAWHGLASSSSSAASAASFSCIRCSSAAKEERPAALQKPDESLMSK</sequence>
<keyword evidence="2" id="KW-1185">Reference proteome</keyword>
<accession>A0ABN9TVE1</accession>
<reference evidence="1" key="1">
    <citation type="submission" date="2023-10" db="EMBL/GenBank/DDBJ databases">
        <authorList>
            <person name="Chen Y."/>
            <person name="Shah S."/>
            <person name="Dougan E. K."/>
            <person name="Thang M."/>
            <person name="Chan C."/>
        </authorList>
    </citation>
    <scope>NUCLEOTIDE SEQUENCE [LARGE SCALE GENOMIC DNA]</scope>
</reference>
<evidence type="ECO:0000313" key="1">
    <source>
        <dbReference type="EMBL" id="CAK0850033.1"/>
    </source>
</evidence>
<organism evidence="1 2">
    <name type="scientific">Prorocentrum cordatum</name>
    <dbReference type="NCBI Taxonomy" id="2364126"/>
    <lineage>
        <taxon>Eukaryota</taxon>
        <taxon>Sar</taxon>
        <taxon>Alveolata</taxon>
        <taxon>Dinophyceae</taxon>
        <taxon>Prorocentrales</taxon>
        <taxon>Prorocentraceae</taxon>
        <taxon>Prorocentrum</taxon>
    </lineage>
</organism>
<comment type="caution">
    <text evidence="1">The sequence shown here is derived from an EMBL/GenBank/DDBJ whole genome shotgun (WGS) entry which is preliminary data.</text>
</comment>
<protein>
    <submittedName>
        <fullName evidence="1">Uncharacterized protein</fullName>
    </submittedName>
</protein>
<proteinExistence type="predicted"/>
<gene>
    <name evidence="1" type="ORF">PCOR1329_LOCUS42578</name>
</gene>
<name>A0ABN9TVE1_9DINO</name>
<dbReference type="Proteomes" id="UP001189429">
    <property type="component" value="Unassembled WGS sequence"/>
</dbReference>